<name>A0ABQ9UID2_SAGOE</name>
<evidence type="ECO:0000313" key="2">
    <source>
        <dbReference type="EMBL" id="KAK2096811.1"/>
    </source>
</evidence>
<accession>A0ABQ9UID2</accession>
<reference evidence="2 3" key="1">
    <citation type="submission" date="2023-05" db="EMBL/GenBank/DDBJ databases">
        <title>B98-5 Cell Line De Novo Hybrid Assembly: An Optical Mapping Approach.</title>
        <authorList>
            <person name="Kananen K."/>
            <person name="Auerbach J.A."/>
            <person name="Kautto E."/>
            <person name="Blachly J.S."/>
        </authorList>
    </citation>
    <scope>NUCLEOTIDE SEQUENCE [LARGE SCALE GENOMIC DNA]</scope>
    <source>
        <strain evidence="2">B95-8</strain>
        <tissue evidence="2">Cell line</tissue>
    </source>
</reference>
<feature type="non-terminal residue" evidence="2">
    <location>
        <position position="1"/>
    </location>
</feature>
<keyword evidence="3" id="KW-1185">Reference proteome</keyword>
<dbReference type="Proteomes" id="UP001266305">
    <property type="component" value="Unassembled WGS sequence"/>
</dbReference>
<feature type="compositionally biased region" description="Basic and acidic residues" evidence="1">
    <location>
        <begin position="25"/>
        <end position="35"/>
    </location>
</feature>
<dbReference type="EMBL" id="JASSZA010000012">
    <property type="protein sequence ID" value="KAK2096811.1"/>
    <property type="molecule type" value="Genomic_DNA"/>
</dbReference>
<evidence type="ECO:0000256" key="1">
    <source>
        <dbReference type="SAM" id="MobiDB-lite"/>
    </source>
</evidence>
<feature type="compositionally biased region" description="Low complexity" evidence="1">
    <location>
        <begin position="1"/>
        <end position="17"/>
    </location>
</feature>
<proteinExistence type="predicted"/>
<feature type="region of interest" description="Disordered" evidence="1">
    <location>
        <begin position="1"/>
        <end position="55"/>
    </location>
</feature>
<protein>
    <submittedName>
        <fullName evidence="2">Uncharacterized protein</fullName>
    </submittedName>
</protein>
<gene>
    <name evidence="2" type="ORF">P7K49_025845</name>
</gene>
<feature type="non-terminal residue" evidence="2">
    <location>
        <position position="89"/>
    </location>
</feature>
<sequence length="89" mass="9011">TPRGPAAAPASLRAPARVTPPAPDLRPRTAPDLRPRTAPSGLPGTAGSLARALGLPSPPAGHFPALTRELLSHQWDSLAEGPCPSSGKV</sequence>
<comment type="caution">
    <text evidence="2">The sequence shown here is derived from an EMBL/GenBank/DDBJ whole genome shotgun (WGS) entry which is preliminary data.</text>
</comment>
<organism evidence="2 3">
    <name type="scientific">Saguinus oedipus</name>
    <name type="common">Cotton-top tamarin</name>
    <name type="synonym">Oedipomidas oedipus</name>
    <dbReference type="NCBI Taxonomy" id="9490"/>
    <lineage>
        <taxon>Eukaryota</taxon>
        <taxon>Metazoa</taxon>
        <taxon>Chordata</taxon>
        <taxon>Craniata</taxon>
        <taxon>Vertebrata</taxon>
        <taxon>Euteleostomi</taxon>
        <taxon>Mammalia</taxon>
        <taxon>Eutheria</taxon>
        <taxon>Euarchontoglires</taxon>
        <taxon>Primates</taxon>
        <taxon>Haplorrhini</taxon>
        <taxon>Platyrrhini</taxon>
        <taxon>Cebidae</taxon>
        <taxon>Callitrichinae</taxon>
        <taxon>Saguinus</taxon>
    </lineage>
</organism>
<evidence type="ECO:0000313" key="3">
    <source>
        <dbReference type="Proteomes" id="UP001266305"/>
    </source>
</evidence>